<dbReference type="InterPro" id="IPR001584">
    <property type="entry name" value="Integrase_cat-core"/>
</dbReference>
<name>A0ABV5FCV8_9FLAO</name>
<evidence type="ECO:0000313" key="3">
    <source>
        <dbReference type="EMBL" id="MFB9057279.1"/>
    </source>
</evidence>
<gene>
    <name evidence="3" type="ORF">ACFFU9_11065</name>
</gene>
<dbReference type="InterPro" id="IPR012337">
    <property type="entry name" value="RNaseH-like_sf"/>
</dbReference>
<dbReference type="InterPro" id="IPR054353">
    <property type="entry name" value="IstA-like_C"/>
</dbReference>
<feature type="non-terminal residue" evidence="3">
    <location>
        <position position="1"/>
    </location>
</feature>
<dbReference type="InterPro" id="IPR036397">
    <property type="entry name" value="RNaseH_sf"/>
</dbReference>
<dbReference type="RefSeq" id="WP_379861504.1">
    <property type="nucleotide sequence ID" value="NZ_JBHMFC010000070.1"/>
</dbReference>
<comment type="similarity">
    <text evidence="1">Belongs to the transposase IS21/IS408/IS1162 family.</text>
</comment>
<proteinExistence type="inferred from homology"/>
<protein>
    <submittedName>
        <fullName evidence="3">IS21 family transposase</fullName>
    </submittedName>
</protein>
<dbReference type="Proteomes" id="UP001589585">
    <property type="component" value="Unassembled WGS sequence"/>
</dbReference>
<dbReference type="SUPFAM" id="SSF53098">
    <property type="entry name" value="Ribonuclease H-like"/>
    <property type="match status" value="1"/>
</dbReference>
<evidence type="ECO:0000313" key="4">
    <source>
        <dbReference type="Proteomes" id="UP001589585"/>
    </source>
</evidence>
<dbReference type="EMBL" id="JBHMFC010000070">
    <property type="protein sequence ID" value="MFB9057279.1"/>
    <property type="molecule type" value="Genomic_DNA"/>
</dbReference>
<accession>A0ABV5FCV8</accession>
<evidence type="ECO:0000256" key="1">
    <source>
        <dbReference type="ARBA" id="ARBA00009277"/>
    </source>
</evidence>
<organism evidence="3 4">
    <name type="scientific">Mariniflexile ostreae</name>
    <dbReference type="NCBI Taxonomy" id="1520892"/>
    <lineage>
        <taxon>Bacteria</taxon>
        <taxon>Pseudomonadati</taxon>
        <taxon>Bacteroidota</taxon>
        <taxon>Flavobacteriia</taxon>
        <taxon>Flavobacteriales</taxon>
        <taxon>Flavobacteriaceae</taxon>
        <taxon>Mariniflexile</taxon>
    </lineage>
</organism>
<feature type="domain" description="Integrase catalytic" evidence="2">
    <location>
        <begin position="1"/>
        <end position="160"/>
    </location>
</feature>
<comment type="caution">
    <text evidence="3">The sequence shown here is derived from an EMBL/GenBank/DDBJ whole genome shotgun (WGS) entry which is preliminary data.</text>
</comment>
<dbReference type="Gene3D" id="3.30.420.10">
    <property type="entry name" value="Ribonuclease H-like superfamily/Ribonuclease H"/>
    <property type="match status" value="1"/>
</dbReference>
<evidence type="ECO:0000259" key="2">
    <source>
        <dbReference type="PROSITE" id="PS50994"/>
    </source>
</evidence>
<sequence>VDRSTGELIAVEVFVAILPNSQYTYVEACHSQKRADFIACCGHALEFYGGAPKAIVSDNLKSAVTRASRYEADINRSFKDFARHYNCAINPTRGYSPQDKALVENAVHLAYQRIYYPLRNMTFFSLNELNKEICKLLMAYNNLLFKRKQASRLELFQSIEKGHLKSLPTSPYQLKDYCRAKVQKMGYVYFSPDKSYYSVPYRYIGKQAQIHYTTTTVEIYYNHQRIALHRRNPSKGNYNTDRDHLSSTHKYYVDWSPEFFKKKAAVHGKNVEACIDTIIASGDYPEVGYKRAMGLIQLHKAYGSQRLDSACKRAIQADAVAYQRIKNILKNNLDRSSLFYQDLEQDRPHIPEHENLRGASAYQ</sequence>
<keyword evidence="4" id="KW-1185">Reference proteome</keyword>
<dbReference type="Pfam" id="PF22483">
    <property type="entry name" value="Mu-transpos_C_2"/>
    <property type="match status" value="1"/>
</dbReference>
<dbReference type="PANTHER" id="PTHR35004:SF8">
    <property type="entry name" value="TRANSPOSASE RV3428C-RELATED"/>
    <property type="match status" value="1"/>
</dbReference>
<reference evidence="3 4" key="1">
    <citation type="submission" date="2024-09" db="EMBL/GenBank/DDBJ databases">
        <authorList>
            <person name="Sun Q."/>
            <person name="Mori K."/>
        </authorList>
    </citation>
    <scope>NUCLEOTIDE SEQUENCE [LARGE SCALE GENOMIC DNA]</scope>
    <source>
        <strain evidence="3 4">CECT 8622</strain>
    </source>
</reference>
<dbReference type="PANTHER" id="PTHR35004">
    <property type="entry name" value="TRANSPOSASE RV3428C-RELATED"/>
    <property type="match status" value="1"/>
</dbReference>
<dbReference type="PROSITE" id="PS50994">
    <property type="entry name" value="INTEGRASE"/>
    <property type="match status" value="1"/>
</dbReference>